<dbReference type="Pfam" id="PF13499">
    <property type="entry name" value="EF-hand_7"/>
    <property type="match status" value="1"/>
</dbReference>
<dbReference type="CDD" id="cd00051">
    <property type="entry name" value="EFh"/>
    <property type="match status" value="1"/>
</dbReference>
<feature type="region of interest" description="Disordered" evidence="2">
    <location>
        <begin position="438"/>
        <end position="606"/>
    </location>
</feature>
<feature type="compositionally biased region" description="Acidic residues" evidence="2">
    <location>
        <begin position="155"/>
        <end position="180"/>
    </location>
</feature>
<protein>
    <recommendedName>
        <fullName evidence="3">EF-hand domain-containing protein</fullName>
    </recommendedName>
</protein>
<dbReference type="InterPro" id="IPR011992">
    <property type="entry name" value="EF-hand-dom_pair"/>
</dbReference>
<accession>A0A7S2S6C1</accession>
<sequence length="606" mass="66215">MGGGGEIGGKVRFDASAGDAGAGSSDLQPLTKMRSHSMDKFVDKVRSDPESVFDRIDKDSDGFISPAEVMFFLRNISSKWKAKGNLHLELEFFADLDEEGHGRVSREVFCRRVQHLNPTTLHNIGKYLVEEEEEKSKQAKKEEVRNSVASLGPPVEEEDGEEAAAELDASEPEEEDDNATDEGVGSGPGHLVAPVAASLASSVDEVMDAMGCGEDSRVEEAMLTIGAEPELLQQLEALMAPKLRNVLEQGVTLFPELEALGDAWQKPDLCKAVDSFVGRIGFPELHVTKAQHRRLEHILEENGEEVRAVPVENKSRLAHLAEVVIASNWVLHRAGNDAEDEDGIEEDRVNIQLESAIAVEQDDEDEPEPEALVDDGAMAEQTEADEFEEMLDNLKKCETRRRRVGGGFKTEILDPETGKWTTSDAYFRRKRIVKQLQKRMKKTMSREFDSASPSSSRHLGRPASMMDVRTGSLARASYDKHRSMSPSRSSSASRASGRPGRSSDEGLRYAARPVRPAPLLKASSGRIKPTQPPMLAQSPRSGRALGGRGTAASEGAGDVKRPAAPRRARSPVRTSREVANGRASGTTRKTAGRSKSPPAPAKARWR</sequence>
<evidence type="ECO:0000313" key="4">
    <source>
        <dbReference type="EMBL" id="CAD9689487.1"/>
    </source>
</evidence>
<dbReference type="SUPFAM" id="SSF47473">
    <property type="entry name" value="EF-hand"/>
    <property type="match status" value="1"/>
</dbReference>
<feature type="region of interest" description="Disordered" evidence="2">
    <location>
        <begin position="136"/>
        <end position="191"/>
    </location>
</feature>
<reference evidence="4" key="1">
    <citation type="submission" date="2021-01" db="EMBL/GenBank/DDBJ databases">
        <authorList>
            <person name="Corre E."/>
            <person name="Pelletier E."/>
            <person name="Niang G."/>
            <person name="Scheremetjew M."/>
            <person name="Finn R."/>
            <person name="Kale V."/>
            <person name="Holt S."/>
            <person name="Cochrane G."/>
            <person name="Meng A."/>
            <person name="Brown T."/>
            <person name="Cohen L."/>
        </authorList>
    </citation>
    <scope>NUCLEOTIDE SEQUENCE</scope>
    <source>
        <strain evidence="4">CCMP1243</strain>
    </source>
</reference>
<dbReference type="PROSITE" id="PS00018">
    <property type="entry name" value="EF_HAND_1"/>
    <property type="match status" value="1"/>
</dbReference>
<organism evidence="4">
    <name type="scientific">Rhizochromulina marina</name>
    <dbReference type="NCBI Taxonomy" id="1034831"/>
    <lineage>
        <taxon>Eukaryota</taxon>
        <taxon>Sar</taxon>
        <taxon>Stramenopiles</taxon>
        <taxon>Ochrophyta</taxon>
        <taxon>Dictyochophyceae</taxon>
        <taxon>Rhizochromulinales</taxon>
        <taxon>Rhizochromulina</taxon>
    </lineage>
</organism>
<evidence type="ECO:0000259" key="3">
    <source>
        <dbReference type="PROSITE" id="PS50222"/>
    </source>
</evidence>
<dbReference type="GO" id="GO:0005509">
    <property type="term" value="F:calcium ion binding"/>
    <property type="evidence" value="ECO:0007669"/>
    <property type="project" value="InterPro"/>
</dbReference>
<feature type="compositionally biased region" description="Basic and acidic residues" evidence="2">
    <location>
        <begin position="136"/>
        <end position="145"/>
    </location>
</feature>
<dbReference type="EMBL" id="HBHJ01016788">
    <property type="protein sequence ID" value="CAD9689487.1"/>
    <property type="molecule type" value="Transcribed_RNA"/>
</dbReference>
<proteinExistence type="predicted"/>
<feature type="region of interest" description="Disordered" evidence="2">
    <location>
        <begin position="1"/>
        <end position="30"/>
    </location>
</feature>
<feature type="compositionally biased region" description="Low complexity" evidence="2">
    <location>
        <begin position="14"/>
        <end position="26"/>
    </location>
</feature>
<feature type="domain" description="EF-hand" evidence="3">
    <location>
        <begin position="44"/>
        <end position="79"/>
    </location>
</feature>
<dbReference type="PROSITE" id="PS50222">
    <property type="entry name" value="EF_HAND_2"/>
    <property type="match status" value="1"/>
</dbReference>
<dbReference type="AlphaFoldDB" id="A0A7S2S6C1"/>
<dbReference type="InterPro" id="IPR002048">
    <property type="entry name" value="EF_hand_dom"/>
</dbReference>
<name>A0A7S2S6C1_9STRA</name>
<feature type="compositionally biased region" description="Low complexity" evidence="2">
    <location>
        <begin position="484"/>
        <end position="500"/>
    </location>
</feature>
<dbReference type="SMART" id="SM00054">
    <property type="entry name" value="EFh"/>
    <property type="match status" value="2"/>
</dbReference>
<dbReference type="InterPro" id="IPR018247">
    <property type="entry name" value="EF_Hand_1_Ca_BS"/>
</dbReference>
<keyword evidence="1" id="KW-0106">Calcium</keyword>
<evidence type="ECO:0000256" key="1">
    <source>
        <dbReference type="ARBA" id="ARBA00022837"/>
    </source>
</evidence>
<gene>
    <name evidence="4" type="ORF">RMAR1173_LOCUS11115</name>
</gene>
<dbReference type="Gene3D" id="1.10.238.10">
    <property type="entry name" value="EF-hand"/>
    <property type="match status" value="1"/>
</dbReference>
<evidence type="ECO:0000256" key="2">
    <source>
        <dbReference type="SAM" id="MobiDB-lite"/>
    </source>
</evidence>